<reference evidence="1 2" key="1">
    <citation type="journal article" date="2022" name="bioRxiv">
        <title>The genome of the oomycete Peronosclerospora sorghi, a cosmopolitan pathogen of maize and sorghum, is inflated with dispersed pseudogenes.</title>
        <authorList>
            <person name="Fletcher K."/>
            <person name="Martin F."/>
            <person name="Isakeit T."/>
            <person name="Cavanaugh K."/>
            <person name="Magill C."/>
            <person name="Michelmore R."/>
        </authorList>
    </citation>
    <scope>NUCLEOTIDE SEQUENCE [LARGE SCALE GENOMIC DNA]</scope>
    <source>
        <strain evidence="1">P6</strain>
    </source>
</reference>
<evidence type="ECO:0000313" key="2">
    <source>
        <dbReference type="Proteomes" id="UP001163321"/>
    </source>
</evidence>
<sequence length="469" mass="52263">MTPSTTLSGAEAVVYAHKSVFPSPLFRRIDEEDALLVAAAHLPHPPGPSTAVFQPWKIVTTDIKAETVSAAPHHDVAGRGPKSPKTPKRERFVCPEVHCGKQFPRSFALRRHMRIHTGTKPYACDYEGCSQRFNTSGNLSRHKRIHSGERPYACSFDTCGKRFNTSTKLKRHMRIHFPDGQHLFQCTEQACSWGCDNYKEYVQHQKLHYSVITGFDNGSDHNINVMQTRPAPRHIECAQHVQSTETTKAFYPRNRDQSRECAATAPSTLLMLQKDVQQQQQEESDYRRVSILGSKSFGDDRAASHAVPRLPFPTRAFPSESIGMPSMGAFFHPLPPLPTTSSHRPYDTATSAPAGEVVTSTSPNYASVSSYISTQTPYSSYHRMSETSVLTSSYQPSSTTTTFMATSEQHYTRQEVLEHQYENSLPSTGSQPQASRLQPQTQAGYGGHPVPPEFTGEELCAVLELMKDS</sequence>
<dbReference type="Proteomes" id="UP001163321">
    <property type="component" value="Chromosome 6"/>
</dbReference>
<protein>
    <submittedName>
        <fullName evidence="1">Uncharacterized protein</fullName>
    </submittedName>
</protein>
<keyword evidence="2" id="KW-1185">Reference proteome</keyword>
<accession>A0ACC0VTK2</accession>
<organism evidence="1 2">
    <name type="scientific">Peronosclerospora sorghi</name>
    <dbReference type="NCBI Taxonomy" id="230839"/>
    <lineage>
        <taxon>Eukaryota</taxon>
        <taxon>Sar</taxon>
        <taxon>Stramenopiles</taxon>
        <taxon>Oomycota</taxon>
        <taxon>Peronosporomycetes</taxon>
        <taxon>Peronosporales</taxon>
        <taxon>Peronosporaceae</taxon>
        <taxon>Peronosclerospora</taxon>
    </lineage>
</organism>
<dbReference type="EMBL" id="CM047585">
    <property type="protein sequence ID" value="KAI9909833.1"/>
    <property type="molecule type" value="Genomic_DNA"/>
</dbReference>
<gene>
    <name evidence="1" type="ORF">PsorP6_010256</name>
</gene>
<name>A0ACC0VTK2_9STRA</name>
<evidence type="ECO:0000313" key="1">
    <source>
        <dbReference type="EMBL" id="KAI9909833.1"/>
    </source>
</evidence>
<proteinExistence type="predicted"/>
<comment type="caution">
    <text evidence="1">The sequence shown here is derived from an EMBL/GenBank/DDBJ whole genome shotgun (WGS) entry which is preliminary data.</text>
</comment>